<sequence length="65" mass="7060">MSTTKCGDEKKEKKCLDLLGGITAGNRQALKTWQSKVKPKDCCHCNITVSIAQTAGANGMTINRY</sequence>
<dbReference type="EMBL" id="LBVV01000024">
    <property type="protein sequence ID" value="KKQ93219.1"/>
    <property type="molecule type" value="Genomic_DNA"/>
</dbReference>
<dbReference type="AlphaFoldDB" id="A0A0G0P526"/>
<evidence type="ECO:0000313" key="2">
    <source>
        <dbReference type="Proteomes" id="UP000034207"/>
    </source>
</evidence>
<evidence type="ECO:0000313" key="1">
    <source>
        <dbReference type="EMBL" id="KKQ93219.1"/>
    </source>
</evidence>
<dbReference type="Proteomes" id="UP000034207">
    <property type="component" value="Unassembled WGS sequence"/>
</dbReference>
<organism evidence="1 2">
    <name type="scientific">candidate division CPR2 bacterium GW2011_GWC2_39_10</name>
    <dbReference type="NCBI Taxonomy" id="1618345"/>
    <lineage>
        <taxon>Bacteria</taxon>
        <taxon>Bacteria division CPR2</taxon>
    </lineage>
</organism>
<reference evidence="1 2" key="1">
    <citation type="journal article" date="2015" name="Nature">
        <title>rRNA introns, odd ribosomes, and small enigmatic genomes across a large radiation of phyla.</title>
        <authorList>
            <person name="Brown C.T."/>
            <person name="Hug L.A."/>
            <person name="Thomas B.C."/>
            <person name="Sharon I."/>
            <person name="Castelle C.J."/>
            <person name="Singh A."/>
            <person name="Wilkins M.J."/>
            <person name="Williams K.H."/>
            <person name="Banfield J.F."/>
        </authorList>
    </citation>
    <scope>NUCLEOTIDE SEQUENCE [LARGE SCALE GENOMIC DNA]</scope>
</reference>
<comment type="caution">
    <text evidence="1">The sequence shown here is derived from an EMBL/GenBank/DDBJ whole genome shotgun (WGS) entry which is preliminary data.</text>
</comment>
<protein>
    <submittedName>
        <fullName evidence="1">Uncharacterized protein</fullName>
    </submittedName>
</protein>
<proteinExistence type="predicted"/>
<name>A0A0G0P526_UNCC2</name>
<dbReference type="STRING" id="1618345.UT18_C0024G0008"/>
<gene>
    <name evidence="1" type="ORF">UT18_C0024G0008</name>
</gene>
<accession>A0A0G0P526</accession>